<dbReference type="InterPro" id="IPR019644">
    <property type="entry name" value="DUF2508"/>
</dbReference>
<dbReference type="EMBL" id="MBTG01000042">
    <property type="protein sequence ID" value="OPH48987.1"/>
    <property type="molecule type" value="Genomic_DNA"/>
</dbReference>
<name>A0A1V4HCA1_9BACL</name>
<dbReference type="AlphaFoldDB" id="A0A1V4HCA1"/>
<protein>
    <recommendedName>
        <fullName evidence="3">DUF2508 domain-containing protein</fullName>
    </recommendedName>
</protein>
<dbReference type="STRING" id="1469647.BC351_37780"/>
<evidence type="ECO:0008006" key="3">
    <source>
        <dbReference type="Google" id="ProtNLM"/>
    </source>
</evidence>
<organism evidence="1 2">
    <name type="scientific">Paenibacillus ferrarius</name>
    <dbReference type="NCBI Taxonomy" id="1469647"/>
    <lineage>
        <taxon>Bacteria</taxon>
        <taxon>Bacillati</taxon>
        <taxon>Bacillota</taxon>
        <taxon>Bacilli</taxon>
        <taxon>Bacillales</taxon>
        <taxon>Paenibacillaceae</taxon>
        <taxon>Paenibacillus</taxon>
    </lineage>
</organism>
<comment type="caution">
    <text evidence="1">The sequence shown here is derived from an EMBL/GenBank/DDBJ whole genome shotgun (WGS) entry which is preliminary data.</text>
</comment>
<reference evidence="2" key="1">
    <citation type="submission" date="2016-07" db="EMBL/GenBank/DDBJ databases">
        <authorList>
            <person name="Florea S."/>
            <person name="Webb J.S."/>
            <person name="Jaromczyk J."/>
            <person name="Schardl C.L."/>
        </authorList>
    </citation>
    <scope>NUCLEOTIDE SEQUENCE [LARGE SCALE GENOMIC DNA]</scope>
    <source>
        <strain evidence="2">CY1</strain>
    </source>
</reference>
<proteinExistence type="predicted"/>
<evidence type="ECO:0000313" key="1">
    <source>
        <dbReference type="EMBL" id="OPH48987.1"/>
    </source>
</evidence>
<evidence type="ECO:0000313" key="2">
    <source>
        <dbReference type="Proteomes" id="UP000190626"/>
    </source>
</evidence>
<accession>A0A1V4HCA1</accession>
<gene>
    <name evidence="1" type="ORF">BC351_37780</name>
</gene>
<dbReference type="Proteomes" id="UP000190626">
    <property type="component" value="Unassembled WGS sequence"/>
</dbReference>
<keyword evidence="2" id="KW-1185">Reference proteome</keyword>
<dbReference type="Pfam" id="PF10704">
    <property type="entry name" value="DUF2508"/>
    <property type="match status" value="1"/>
</dbReference>
<sequence length="94" mass="10908">MRPALLGKYGLKSPQAKQAREEQIKDKQMLIQEIRDAHQTWVAAQAHFEFALDKDQIDYAIYAMEAAEKRFEMLIRQAKKLGVSLIDSDRLMEV</sequence>